<dbReference type="AlphaFoldDB" id="A0A0G4HG88"/>
<keyword evidence="1" id="KW-0732">Signal</keyword>
<evidence type="ECO:0000256" key="1">
    <source>
        <dbReference type="SAM" id="SignalP"/>
    </source>
</evidence>
<evidence type="ECO:0000313" key="2">
    <source>
        <dbReference type="EMBL" id="CEM43122.1"/>
    </source>
</evidence>
<reference evidence="2" key="1">
    <citation type="submission" date="2014-11" db="EMBL/GenBank/DDBJ databases">
        <authorList>
            <person name="Otto D Thomas"/>
            <person name="Naeem Raeece"/>
        </authorList>
    </citation>
    <scope>NUCLEOTIDE SEQUENCE</scope>
</reference>
<organism evidence="2">
    <name type="scientific">Chromera velia CCMP2878</name>
    <dbReference type="NCBI Taxonomy" id="1169474"/>
    <lineage>
        <taxon>Eukaryota</taxon>
        <taxon>Sar</taxon>
        <taxon>Alveolata</taxon>
        <taxon>Colpodellida</taxon>
        <taxon>Chromeraceae</taxon>
        <taxon>Chromera</taxon>
    </lineage>
</organism>
<accession>A0A0G4HG88</accession>
<protein>
    <submittedName>
        <fullName evidence="2">Uncharacterized protein</fullName>
    </submittedName>
</protein>
<feature type="chain" id="PRO_5005191493" evidence="1">
    <location>
        <begin position="32"/>
        <end position="299"/>
    </location>
</feature>
<proteinExistence type="predicted"/>
<feature type="signal peptide" evidence="1">
    <location>
        <begin position="1"/>
        <end position="31"/>
    </location>
</feature>
<name>A0A0G4HG88_9ALVE</name>
<dbReference type="VEuPathDB" id="CryptoDB:Cvel_27319"/>
<sequence length="299" mass="32953">MIPVSIQARSSGRLLGCTLLLLLLLFVGAHSCSSTASCSSGSTSSCNTENIRANAEILFRSVSTDVPAGRKKPSLDLDPGFEWEDKDGITRRVDWLGHGACGCMTASGFISHAHFFLASHTRSYYTDVVYTLNRLLGQWFEYRRGSESWVYAGVCTDMGKPISRPPDSVLKQVVKDSNQALLFSVEERAVVSFTGKSDREWYLQMLAQDIRPDKDVEKFNYDRDEALAVAELSYVKTAEIIQEKGKKPRGNASDGGLGGDGLVAEVSGDAARIFKQAIKLGDSFRKYHSHHLPNRVFVS</sequence>
<gene>
    <name evidence="2" type="ORF">Cvel_27319</name>
</gene>
<dbReference type="EMBL" id="CDMZ01002616">
    <property type="protein sequence ID" value="CEM43122.1"/>
    <property type="molecule type" value="Genomic_DNA"/>
</dbReference>